<name>I3Z2H8_BELBD</name>
<keyword evidence="2" id="KW-1185">Reference proteome</keyword>
<dbReference type="HOGENOM" id="CLU_3247795_0_0_10"/>
<dbReference type="Proteomes" id="UP000006050">
    <property type="component" value="Chromosome"/>
</dbReference>
<gene>
    <name evidence="1" type="ordered locus">Belba_0798</name>
</gene>
<proteinExistence type="predicted"/>
<reference evidence="2" key="1">
    <citation type="submission" date="2012-06" db="EMBL/GenBank/DDBJ databases">
        <title>The complete genome of Belliella baltica DSM 15883.</title>
        <authorList>
            <person name="Lucas S."/>
            <person name="Copeland A."/>
            <person name="Lapidus A."/>
            <person name="Goodwin L."/>
            <person name="Pitluck S."/>
            <person name="Peters L."/>
            <person name="Mikhailova N."/>
            <person name="Davenport K."/>
            <person name="Kyrpides N."/>
            <person name="Mavromatis K."/>
            <person name="Pagani I."/>
            <person name="Ivanova N."/>
            <person name="Ovchinnikova G."/>
            <person name="Zeytun A."/>
            <person name="Detter J.C."/>
            <person name="Han C."/>
            <person name="Land M."/>
            <person name="Hauser L."/>
            <person name="Markowitz V."/>
            <person name="Cheng J.-F."/>
            <person name="Hugenholtz P."/>
            <person name="Woyke T."/>
            <person name="Wu D."/>
            <person name="Tindall B."/>
            <person name="Pomrenke H."/>
            <person name="Brambilla E."/>
            <person name="Klenk H.-P."/>
            <person name="Eisen J.A."/>
        </authorList>
    </citation>
    <scope>NUCLEOTIDE SEQUENCE [LARGE SCALE GENOMIC DNA]</scope>
    <source>
        <strain evidence="2">DSM 15883 / CIP 108006 / LMG 21964 / BA134</strain>
    </source>
</reference>
<sequence length="42" mass="4833">MLFLKKQTEFNIQLNSIAKKTSVLAEGSVFQQLSLILMLRFC</sequence>
<dbReference type="KEGG" id="bbd:Belba_0798"/>
<dbReference type="AlphaFoldDB" id="I3Z2H8"/>
<dbReference type="EMBL" id="CP003281">
    <property type="protein sequence ID" value="AFL83446.1"/>
    <property type="molecule type" value="Genomic_DNA"/>
</dbReference>
<accession>I3Z2H8</accession>
<evidence type="ECO:0000313" key="1">
    <source>
        <dbReference type="EMBL" id="AFL83446.1"/>
    </source>
</evidence>
<organism evidence="1 2">
    <name type="scientific">Belliella baltica (strain DSM 15883 / CIP 108006 / LMG 21964 / BA134)</name>
    <dbReference type="NCBI Taxonomy" id="866536"/>
    <lineage>
        <taxon>Bacteria</taxon>
        <taxon>Pseudomonadati</taxon>
        <taxon>Bacteroidota</taxon>
        <taxon>Cytophagia</taxon>
        <taxon>Cytophagales</taxon>
        <taxon>Cyclobacteriaceae</taxon>
        <taxon>Belliella</taxon>
    </lineage>
</organism>
<protein>
    <submittedName>
        <fullName evidence="1">Uncharacterized protein</fullName>
    </submittedName>
</protein>
<evidence type="ECO:0000313" key="2">
    <source>
        <dbReference type="Proteomes" id="UP000006050"/>
    </source>
</evidence>